<feature type="region of interest" description="Disordered" evidence="1">
    <location>
        <begin position="1"/>
        <end position="62"/>
    </location>
</feature>
<reference evidence="2 3" key="1">
    <citation type="submission" date="2018-04" db="EMBL/GenBank/DDBJ databases">
        <authorList>
            <person name="Vogel A."/>
        </authorList>
    </citation>
    <scope>NUCLEOTIDE SEQUENCE [LARGE SCALE GENOMIC DNA]</scope>
</reference>
<protein>
    <submittedName>
        <fullName evidence="2">Uncharacterized protein</fullName>
    </submittedName>
</protein>
<keyword evidence="3" id="KW-1185">Reference proteome</keyword>
<gene>
    <name evidence="2" type="ORF">CCAM_LOCUS37846</name>
</gene>
<feature type="compositionally biased region" description="Basic residues" evidence="1">
    <location>
        <begin position="1"/>
        <end position="12"/>
    </location>
</feature>
<feature type="compositionally biased region" description="Low complexity" evidence="1">
    <location>
        <begin position="35"/>
        <end position="49"/>
    </location>
</feature>
<name>A0A484N4U9_9ASTE</name>
<accession>A0A484N4U9</accession>
<dbReference type="Proteomes" id="UP000595140">
    <property type="component" value="Unassembled WGS sequence"/>
</dbReference>
<proteinExistence type="predicted"/>
<organism evidence="2 3">
    <name type="scientific">Cuscuta campestris</name>
    <dbReference type="NCBI Taxonomy" id="132261"/>
    <lineage>
        <taxon>Eukaryota</taxon>
        <taxon>Viridiplantae</taxon>
        <taxon>Streptophyta</taxon>
        <taxon>Embryophyta</taxon>
        <taxon>Tracheophyta</taxon>
        <taxon>Spermatophyta</taxon>
        <taxon>Magnoliopsida</taxon>
        <taxon>eudicotyledons</taxon>
        <taxon>Gunneridae</taxon>
        <taxon>Pentapetalae</taxon>
        <taxon>asterids</taxon>
        <taxon>lamiids</taxon>
        <taxon>Solanales</taxon>
        <taxon>Convolvulaceae</taxon>
        <taxon>Cuscuteae</taxon>
        <taxon>Cuscuta</taxon>
        <taxon>Cuscuta subgen. Grammica</taxon>
        <taxon>Cuscuta sect. Cleistogrammica</taxon>
    </lineage>
</organism>
<evidence type="ECO:0000313" key="2">
    <source>
        <dbReference type="EMBL" id="VFQ96070.1"/>
    </source>
</evidence>
<dbReference type="EMBL" id="OOIL02005825">
    <property type="protein sequence ID" value="VFQ96070.1"/>
    <property type="molecule type" value="Genomic_DNA"/>
</dbReference>
<evidence type="ECO:0000256" key="1">
    <source>
        <dbReference type="SAM" id="MobiDB-lite"/>
    </source>
</evidence>
<sequence length="111" mass="12614">MLRSSGNRRPRQRKIDPQTSSPAKVRSLSFKPSLSISFPFKPSASASSSTPRRRLDFPSSPRLQHLLPPLAVSIFFNSRLINVRRLDTTQIQLWSYQLDKICADMKTNGMP</sequence>
<dbReference type="AlphaFoldDB" id="A0A484N4U9"/>
<evidence type="ECO:0000313" key="3">
    <source>
        <dbReference type="Proteomes" id="UP000595140"/>
    </source>
</evidence>